<feature type="transmembrane region" description="Helical" evidence="1">
    <location>
        <begin position="12"/>
        <end position="37"/>
    </location>
</feature>
<keyword evidence="1" id="KW-0472">Membrane</keyword>
<keyword evidence="1" id="KW-1133">Transmembrane helix</keyword>
<evidence type="ECO:0000313" key="2">
    <source>
        <dbReference type="EMBL" id="KAL3624856.1"/>
    </source>
</evidence>
<dbReference type="PANTHER" id="PTHR33834">
    <property type="entry name" value="SIGNALING PEPTIDE TAXIMIN 2"/>
    <property type="match status" value="1"/>
</dbReference>
<sequence>MCCGDDDCRCRPLGFLLGLPFAFVALILSIVGVVIWIDIVELLLPVLLVRDGDC</sequence>
<dbReference type="AlphaFoldDB" id="A0ABD3C685"/>
<evidence type="ECO:0000313" key="3">
    <source>
        <dbReference type="Proteomes" id="UP001632038"/>
    </source>
</evidence>
<accession>A0ABD3C685</accession>
<keyword evidence="1" id="KW-0812">Transmembrane</keyword>
<dbReference type="EMBL" id="JAVIJP010000053">
    <property type="protein sequence ID" value="KAL3624856.1"/>
    <property type="molecule type" value="Genomic_DNA"/>
</dbReference>
<keyword evidence="3" id="KW-1185">Reference proteome</keyword>
<organism evidence="2 3">
    <name type="scientific">Castilleja foliolosa</name>
    <dbReference type="NCBI Taxonomy" id="1961234"/>
    <lineage>
        <taxon>Eukaryota</taxon>
        <taxon>Viridiplantae</taxon>
        <taxon>Streptophyta</taxon>
        <taxon>Embryophyta</taxon>
        <taxon>Tracheophyta</taxon>
        <taxon>Spermatophyta</taxon>
        <taxon>Magnoliopsida</taxon>
        <taxon>eudicotyledons</taxon>
        <taxon>Gunneridae</taxon>
        <taxon>Pentapetalae</taxon>
        <taxon>asterids</taxon>
        <taxon>lamiids</taxon>
        <taxon>Lamiales</taxon>
        <taxon>Orobanchaceae</taxon>
        <taxon>Pedicularideae</taxon>
        <taxon>Castillejinae</taxon>
        <taxon>Castilleja</taxon>
    </lineage>
</organism>
<reference evidence="3" key="1">
    <citation type="journal article" date="2024" name="IScience">
        <title>Strigolactones Initiate the Formation of Haustorium-like Structures in Castilleja.</title>
        <authorList>
            <person name="Buerger M."/>
            <person name="Peterson D."/>
            <person name="Chory J."/>
        </authorList>
    </citation>
    <scope>NUCLEOTIDE SEQUENCE [LARGE SCALE GENOMIC DNA]</scope>
</reference>
<dbReference type="InterPro" id="IPR055283">
    <property type="entry name" value="TAXIMIN_1/2"/>
</dbReference>
<protein>
    <submittedName>
        <fullName evidence="2">Signaling peptide TAXIMIN 1</fullName>
    </submittedName>
</protein>
<gene>
    <name evidence="2" type="primary">TAX1_1</name>
    <name evidence="2" type="ORF">CASFOL_031524</name>
</gene>
<proteinExistence type="predicted"/>
<comment type="caution">
    <text evidence="2">The sequence shown here is derived from an EMBL/GenBank/DDBJ whole genome shotgun (WGS) entry which is preliminary data.</text>
</comment>
<dbReference type="PANTHER" id="PTHR33834:SF9">
    <property type="entry name" value="PROTEIN, PUTATIVE-RELATED"/>
    <property type="match status" value="1"/>
</dbReference>
<evidence type="ECO:0000256" key="1">
    <source>
        <dbReference type="SAM" id="Phobius"/>
    </source>
</evidence>
<dbReference type="Proteomes" id="UP001632038">
    <property type="component" value="Unassembled WGS sequence"/>
</dbReference>
<name>A0ABD3C685_9LAMI</name>